<feature type="compositionally biased region" description="Basic residues" evidence="1">
    <location>
        <begin position="26"/>
        <end position="37"/>
    </location>
</feature>
<sequence>METGDGTRTRTSANPPPDEEPQTAGRSRRHESARRRSSCSSAELASTPTSFTDEVFPLSPVTDRRDDVNGRR</sequence>
<dbReference type="AlphaFoldDB" id="A0A4Z2GU77"/>
<dbReference type="Proteomes" id="UP000314294">
    <property type="component" value="Unassembled WGS sequence"/>
</dbReference>
<organism evidence="2 3">
    <name type="scientific">Liparis tanakae</name>
    <name type="common">Tanaka's snailfish</name>
    <dbReference type="NCBI Taxonomy" id="230148"/>
    <lineage>
        <taxon>Eukaryota</taxon>
        <taxon>Metazoa</taxon>
        <taxon>Chordata</taxon>
        <taxon>Craniata</taxon>
        <taxon>Vertebrata</taxon>
        <taxon>Euteleostomi</taxon>
        <taxon>Actinopterygii</taxon>
        <taxon>Neopterygii</taxon>
        <taxon>Teleostei</taxon>
        <taxon>Neoteleostei</taxon>
        <taxon>Acanthomorphata</taxon>
        <taxon>Eupercaria</taxon>
        <taxon>Perciformes</taxon>
        <taxon>Cottioidei</taxon>
        <taxon>Cottales</taxon>
        <taxon>Liparidae</taxon>
        <taxon>Liparis</taxon>
    </lineage>
</organism>
<evidence type="ECO:0000313" key="3">
    <source>
        <dbReference type="Proteomes" id="UP000314294"/>
    </source>
</evidence>
<gene>
    <name evidence="2" type="ORF">EYF80_033028</name>
</gene>
<comment type="caution">
    <text evidence="2">The sequence shown here is derived from an EMBL/GenBank/DDBJ whole genome shotgun (WGS) entry which is preliminary data.</text>
</comment>
<proteinExistence type="predicted"/>
<feature type="region of interest" description="Disordered" evidence="1">
    <location>
        <begin position="1"/>
        <end position="72"/>
    </location>
</feature>
<dbReference type="EMBL" id="SRLO01000421">
    <property type="protein sequence ID" value="TNN56770.1"/>
    <property type="molecule type" value="Genomic_DNA"/>
</dbReference>
<name>A0A4Z2GU77_9TELE</name>
<feature type="compositionally biased region" description="Polar residues" evidence="1">
    <location>
        <begin position="43"/>
        <end position="52"/>
    </location>
</feature>
<keyword evidence="3" id="KW-1185">Reference proteome</keyword>
<accession>A0A4Z2GU77</accession>
<protein>
    <submittedName>
        <fullName evidence="2">Uncharacterized protein</fullName>
    </submittedName>
</protein>
<evidence type="ECO:0000256" key="1">
    <source>
        <dbReference type="SAM" id="MobiDB-lite"/>
    </source>
</evidence>
<reference evidence="2 3" key="1">
    <citation type="submission" date="2019-03" db="EMBL/GenBank/DDBJ databases">
        <title>First draft genome of Liparis tanakae, snailfish: a comprehensive survey of snailfish specific genes.</title>
        <authorList>
            <person name="Kim W."/>
            <person name="Song I."/>
            <person name="Jeong J.-H."/>
            <person name="Kim D."/>
            <person name="Kim S."/>
            <person name="Ryu S."/>
            <person name="Song J.Y."/>
            <person name="Lee S.K."/>
        </authorList>
    </citation>
    <scope>NUCLEOTIDE SEQUENCE [LARGE SCALE GENOMIC DNA]</scope>
    <source>
        <tissue evidence="2">Muscle</tissue>
    </source>
</reference>
<feature type="compositionally biased region" description="Basic and acidic residues" evidence="1">
    <location>
        <begin position="62"/>
        <end position="72"/>
    </location>
</feature>
<evidence type="ECO:0000313" key="2">
    <source>
        <dbReference type="EMBL" id="TNN56770.1"/>
    </source>
</evidence>